<organism evidence="2 3">
    <name type="scientific">Corynebacterium hindlerae</name>
    <dbReference type="NCBI Taxonomy" id="699041"/>
    <lineage>
        <taxon>Bacteria</taxon>
        <taxon>Bacillati</taxon>
        <taxon>Actinomycetota</taxon>
        <taxon>Actinomycetes</taxon>
        <taxon>Mycobacteriales</taxon>
        <taxon>Corynebacteriaceae</taxon>
        <taxon>Corynebacterium</taxon>
    </lineage>
</organism>
<accession>A0A7G5FCK4</accession>
<feature type="domain" description="DUF559" evidence="1">
    <location>
        <begin position="85"/>
        <end position="142"/>
    </location>
</feature>
<dbReference type="Proteomes" id="UP000515570">
    <property type="component" value="Chromosome"/>
</dbReference>
<dbReference type="SUPFAM" id="SSF52980">
    <property type="entry name" value="Restriction endonuclease-like"/>
    <property type="match status" value="1"/>
</dbReference>
<protein>
    <submittedName>
        <fullName evidence="2">DUF559 domain-containing protein</fullName>
    </submittedName>
</protein>
<dbReference type="Gene3D" id="3.40.960.10">
    <property type="entry name" value="VSR Endonuclease"/>
    <property type="match status" value="1"/>
</dbReference>
<proteinExistence type="predicted"/>
<name>A0A7G5FCK4_9CORY</name>
<dbReference type="AlphaFoldDB" id="A0A7G5FCK4"/>
<keyword evidence="3" id="KW-1185">Reference proteome</keyword>
<evidence type="ECO:0000313" key="2">
    <source>
        <dbReference type="EMBL" id="QMV84345.1"/>
    </source>
</evidence>
<dbReference type="InterPro" id="IPR011335">
    <property type="entry name" value="Restrct_endonuc-II-like"/>
</dbReference>
<evidence type="ECO:0000259" key="1">
    <source>
        <dbReference type="Pfam" id="PF04480"/>
    </source>
</evidence>
<evidence type="ECO:0000313" key="3">
    <source>
        <dbReference type="Proteomes" id="UP000515570"/>
    </source>
</evidence>
<dbReference type="Pfam" id="PF04480">
    <property type="entry name" value="DUF559"/>
    <property type="match status" value="1"/>
</dbReference>
<reference evidence="2 3" key="1">
    <citation type="submission" date="2020-07" db="EMBL/GenBank/DDBJ databases">
        <title>non toxigenic Corynebacterium sp. nov from a clinical source.</title>
        <authorList>
            <person name="Bernier A.-M."/>
            <person name="Bernard K."/>
        </authorList>
    </citation>
    <scope>NUCLEOTIDE SEQUENCE [LARGE SCALE GENOMIC DNA]</scope>
    <source>
        <strain evidence="3">NML 93-0612</strain>
    </source>
</reference>
<gene>
    <name evidence="2" type="ORF">HW450_08160</name>
</gene>
<dbReference type="RefSeq" id="WP_182385154.1">
    <property type="nucleotide sequence ID" value="NZ_CP059833.1"/>
</dbReference>
<sequence>MTPQEVMSVQVIDAFRKVTQVSLSEMLAISFGRFPRSLLQQLWSLSCDRSDSPAETVSRLMIRGLANWTPQYEFLDEKGWRFTKADFASERHKVAVFYDGEHHNTPKQIAHDKRVDQLLALQGWLSFRITKEQLRDPNALTARLERILAHRS</sequence>
<dbReference type="EMBL" id="CP059833">
    <property type="protein sequence ID" value="QMV84345.1"/>
    <property type="molecule type" value="Genomic_DNA"/>
</dbReference>
<dbReference type="InterPro" id="IPR007569">
    <property type="entry name" value="DUF559"/>
</dbReference>